<dbReference type="CDD" id="cd05403">
    <property type="entry name" value="NT_KNTase_like"/>
    <property type="match status" value="1"/>
</dbReference>
<evidence type="ECO:0000259" key="6">
    <source>
        <dbReference type="Pfam" id="PF13427"/>
    </source>
</evidence>
<dbReference type="GO" id="GO:0005524">
    <property type="term" value="F:ATP binding"/>
    <property type="evidence" value="ECO:0007669"/>
    <property type="project" value="UniProtKB-KW"/>
</dbReference>
<accession>A0A368Y9E6</accession>
<dbReference type="GO" id="GO:0070566">
    <property type="term" value="F:adenylyltransferase activity"/>
    <property type="evidence" value="ECO:0007669"/>
    <property type="project" value="InterPro"/>
</dbReference>
<evidence type="ECO:0000256" key="3">
    <source>
        <dbReference type="ARBA" id="ARBA00047831"/>
    </source>
</evidence>
<organism evidence="7 8">
    <name type="scientific">Saliterribacillus persicus</name>
    <dbReference type="NCBI Taxonomy" id="930114"/>
    <lineage>
        <taxon>Bacteria</taxon>
        <taxon>Bacillati</taxon>
        <taxon>Bacillota</taxon>
        <taxon>Bacilli</taxon>
        <taxon>Bacillales</taxon>
        <taxon>Bacillaceae</taxon>
        <taxon>Saliterribacillus</taxon>
    </lineage>
</organism>
<dbReference type="RefSeq" id="WP_114351593.1">
    <property type="nucleotide sequence ID" value="NZ_QPJJ01000002.1"/>
</dbReference>
<evidence type="ECO:0000259" key="5">
    <source>
        <dbReference type="Pfam" id="PF01909"/>
    </source>
</evidence>
<reference evidence="7 8" key="1">
    <citation type="submission" date="2018-07" db="EMBL/GenBank/DDBJ databases">
        <title>Genomic Encyclopedia of Type Strains, Phase IV (KMG-IV): sequencing the most valuable type-strain genomes for metagenomic binning, comparative biology and taxonomic classification.</title>
        <authorList>
            <person name="Goeker M."/>
        </authorList>
    </citation>
    <scope>NUCLEOTIDE SEQUENCE [LARGE SCALE GENOMIC DNA]</scope>
    <source>
        <strain evidence="7 8">DSM 27696</strain>
    </source>
</reference>
<keyword evidence="4" id="KW-0067">ATP-binding</keyword>
<keyword evidence="4 7" id="KW-0548">Nucleotidyltransferase</keyword>
<proteinExistence type="predicted"/>
<dbReference type="AlphaFoldDB" id="A0A368Y9E6"/>
<dbReference type="PIRSF" id="PIRSF000819">
    <property type="entry name" value="Streptomycin_3-adenylyltransf"/>
    <property type="match status" value="1"/>
</dbReference>
<keyword evidence="1 4" id="KW-0808">Transferase</keyword>
<sequence>MSNNRNTYSSNIKVIITQLQKEITRIIEEDLVGFYIHGSLAMGGFNPKSSDIDLLVITNKPITIQTKRKLAKFLLMCSNSPYPVEISFLYKEQLKDWKHPCPFDFHFSEFWRERYENDLLKGTYKFLNGDINTDTDLAAHITIINNRGICVVGTPISEVFPLVPQSDYTSSIMGDFKDCLENIEDDPIYCTLNMIRVFWYLKERVISSKLEAGNWGVLTFPKELSITIEKVVNCYSNCKDAYDFEKDELLLIRNYILENIQKLLNEKRLL</sequence>
<dbReference type="Gene3D" id="3.30.460.10">
    <property type="entry name" value="Beta Polymerase, domain 2"/>
    <property type="match status" value="1"/>
</dbReference>
<dbReference type="SUPFAM" id="SSF81301">
    <property type="entry name" value="Nucleotidyltransferase"/>
    <property type="match status" value="1"/>
</dbReference>
<keyword evidence="4" id="KW-0547">Nucleotide-binding</keyword>
<dbReference type="GO" id="GO:0046677">
    <property type="term" value="P:response to antibiotic"/>
    <property type="evidence" value="ECO:0007669"/>
    <property type="project" value="UniProtKB-KW"/>
</dbReference>
<evidence type="ECO:0000256" key="4">
    <source>
        <dbReference type="PIRNR" id="PIRNR000819"/>
    </source>
</evidence>
<dbReference type="EMBL" id="QPJJ01000002">
    <property type="protein sequence ID" value="RCW76822.1"/>
    <property type="molecule type" value="Genomic_DNA"/>
</dbReference>
<dbReference type="InterPro" id="IPR024172">
    <property type="entry name" value="AadA/Aad9"/>
</dbReference>
<dbReference type="InterPro" id="IPR002934">
    <property type="entry name" value="Polymerase_NTP_transf_dom"/>
</dbReference>
<evidence type="ECO:0000256" key="2">
    <source>
        <dbReference type="ARBA" id="ARBA00023251"/>
    </source>
</evidence>
<dbReference type="InterPro" id="IPR043519">
    <property type="entry name" value="NT_sf"/>
</dbReference>
<evidence type="ECO:0000313" key="7">
    <source>
        <dbReference type="EMBL" id="RCW76822.1"/>
    </source>
</evidence>
<protein>
    <recommendedName>
        <fullName evidence="4">Spectinomycin 9-adenylyltransferase</fullName>
    </recommendedName>
</protein>
<dbReference type="Proteomes" id="UP000252585">
    <property type="component" value="Unassembled WGS sequence"/>
</dbReference>
<dbReference type="InterPro" id="IPR025184">
    <property type="entry name" value="AadA_C"/>
</dbReference>
<evidence type="ECO:0000256" key="1">
    <source>
        <dbReference type="ARBA" id="ARBA00022679"/>
    </source>
</evidence>
<comment type="catalytic activity">
    <reaction evidence="3 4">
        <text>spectinomycin + ATP = 9-O-adenylylspectinomycin + diphosphate</text>
        <dbReference type="Rhea" id="RHEA:63228"/>
        <dbReference type="ChEBI" id="CHEBI:30616"/>
        <dbReference type="ChEBI" id="CHEBI:33019"/>
        <dbReference type="ChEBI" id="CHEBI:146260"/>
        <dbReference type="ChEBI" id="CHEBI:146261"/>
    </reaction>
</comment>
<dbReference type="Pfam" id="PF01909">
    <property type="entry name" value="NTP_transf_2"/>
    <property type="match status" value="1"/>
</dbReference>
<keyword evidence="8" id="KW-1185">Reference proteome</keyword>
<feature type="domain" description="Polymerase nucleotidyl transferase" evidence="5">
    <location>
        <begin position="31"/>
        <end position="74"/>
    </location>
</feature>
<keyword evidence="2 4" id="KW-0046">Antibiotic resistance</keyword>
<feature type="domain" description="Adenylyltransferase AadA C-terminal" evidence="6">
    <location>
        <begin position="158"/>
        <end position="255"/>
    </location>
</feature>
<comment type="caution">
    <text evidence="7">The sequence shown here is derived from an EMBL/GenBank/DDBJ whole genome shotgun (WGS) entry which is preliminary data.</text>
</comment>
<dbReference type="OrthoDB" id="5643411at2"/>
<name>A0A368Y9E6_9BACI</name>
<evidence type="ECO:0000313" key="8">
    <source>
        <dbReference type="Proteomes" id="UP000252585"/>
    </source>
</evidence>
<gene>
    <name evidence="7" type="ORF">DFR57_10297</name>
</gene>
<dbReference type="Pfam" id="PF13427">
    <property type="entry name" value="AadA_C"/>
    <property type="match status" value="1"/>
</dbReference>